<protein>
    <submittedName>
        <fullName evidence="2">Uncharacterized protein</fullName>
    </submittedName>
</protein>
<keyword evidence="3" id="KW-1185">Reference proteome</keyword>
<dbReference type="Proteomes" id="UP000294933">
    <property type="component" value="Unassembled WGS sequence"/>
</dbReference>
<dbReference type="VEuPathDB" id="FungiDB:BD410DRAFT_893140"/>
<organism evidence="2 3">
    <name type="scientific">Rickenella mellea</name>
    <dbReference type="NCBI Taxonomy" id="50990"/>
    <lineage>
        <taxon>Eukaryota</taxon>
        <taxon>Fungi</taxon>
        <taxon>Dikarya</taxon>
        <taxon>Basidiomycota</taxon>
        <taxon>Agaricomycotina</taxon>
        <taxon>Agaricomycetes</taxon>
        <taxon>Hymenochaetales</taxon>
        <taxon>Rickenellaceae</taxon>
        <taxon>Rickenella</taxon>
    </lineage>
</organism>
<evidence type="ECO:0000313" key="3">
    <source>
        <dbReference type="Proteomes" id="UP000294933"/>
    </source>
</evidence>
<gene>
    <name evidence="2" type="ORF">BD410DRAFT_893140</name>
</gene>
<feature type="compositionally biased region" description="Polar residues" evidence="1">
    <location>
        <begin position="163"/>
        <end position="178"/>
    </location>
</feature>
<feature type="region of interest" description="Disordered" evidence="1">
    <location>
        <begin position="142"/>
        <end position="200"/>
    </location>
</feature>
<name>A0A4R5XFJ5_9AGAM</name>
<proteinExistence type="predicted"/>
<reference evidence="2 3" key="1">
    <citation type="submission" date="2018-06" db="EMBL/GenBank/DDBJ databases">
        <title>A transcriptomic atlas of mushroom development highlights an independent origin of complex multicellularity.</title>
        <authorList>
            <consortium name="DOE Joint Genome Institute"/>
            <person name="Krizsan K."/>
            <person name="Almasi E."/>
            <person name="Merenyi Z."/>
            <person name="Sahu N."/>
            <person name="Viragh M."/>
            <person name="Koszo T."/>
            <person name="Mondo S."/>
            <person name="Kiss B."/>
            <person name="Balint B."/>
            <person name="Kues U."/>
            <person name="Barry K."/>
            <person name="Hegedus J.C."/>
            <person name="Henrissat B."/>
            <person name="Johnson J."/>
            <person name="Lipzen A."/>
            <person name="Ohm R."/>
            <person name="Nagy I."/>
            <person name="Pangilinan J."/>
            <person name="Yan J."/>
            <person name="Xiong Y."/>
            <person name="Grigoriev I.V."/>
            <person name="Hibbett D.S."/>
            <person name="Nagy L.G."/>
        </authorList>
    </citation>
    <scope>NUCLEOTIDE SEQUENCE [LARGE SCALE GENOMIC DNA]</scope>
    <source>
        <strain evidence="2 3">SZMC22713</strain>
    </source>
</reference>
<evidence type="ECO:0000256" key="1">
    <source>
        <dbReference type="SAM" id="MobiDB-lite"/>
    </source>
</evidence>
<dbReference type="EMBL" id="ML170156">
    <property type="protein sequence ID" value="TDL29934.1"/>
    <property type="molecule type" value="Genomic_DNA"/>
</dbReference>
<accession>A0A4R5XFJ5</accession>
<dbReference type="AlphaFoldDB" id="A0A4R5XFJ5"/>
<sequence length="200" mass="22625">MSSRIHNFSFHHPVTGYYTSAFYNWLRQPDITDAIQTQLEEHRINGRYPCPRELACKLWDTVPLEERQGFVEEGSTEAIYPDLWDQAWRTAFSPNPPLAEGPDTAQNPTAQVQLPQERRQPLSGPGFYRRRLLNRLRGVPLPDHHNNIEDVDPVPLYDPEQGETANCNTYPSAGTQSLVGFGDSPPTGIQYSLPPPPYPG</sequence>
<evidence type="ECO:0000313" key="2">
    <source>
        <dbReference type="EMBL" id="TDL29934.1"/>
    </source>
</evidence>